<accession>A0ABM6D296</accession>
<name>A0ABM6D296_9BACL</name>
<dbReference type="PANTHER" id="PTHR37816">
    <property type="entry name" value="YALI0E33011P"/>
    <property type="match status" value="1"/>
</dbReference>
<dbReference type="Gene3D" id="3.40.50.300">
    <property type="entry name" value="P-loop containing nucleotide triphosphate hydrolases"/>
    <property type="match status" value="1"/>
</dbReference>
<sequence length="175" mass="20672">MKRIALIGSGGSGKSTLARKLGMKLNIEVYHLDALLWKPNWQPTTKEEQRKVQVELVKKEEWIIDGNYNGTMDIRLNAADTVIFLDFNRVLCTYRVLKRTIQYRDRRRPDMAEGVKERFDLTFIKWIWNYPKMIRPLVLKRLEKLPKDTTIIILKSPEEAQHFLESIQNKNGRDD</sequence>
<reference evidence="1" key="1">
    <citation type="submission" date="2016-10" db="EMBL/GenBank/DDBJ databases">
        <authorList>
            <person name="See-Too W.S."/>
        </authorList>
    </citation>
    <scope>NUCLEOTIDE SEQUENCE</scope>
    <source>
        <strain evidence="1">DSM 14505</strain>
    </source>
</reference>
<dbReference type="NCBIfam" id="NF005994">
    <property type="entry name" value="PRK08118.1"/>
    <property type="match status" value="1"/>
</dbReference>
<gene>
    <name evidence="1" type="ORF">BBH88_03960</name>
</gene>
<dbReference type="InterPro" id="IPR027417">
    <property type="entry name" value="P-loop_NTPase"/>
</dbReference>
<protein>
    <submittedName>
        <fullName evidence="1">AAA family ATPase</fullName>
    </submittedName>
</protein>
<evidence type="ECO:0000313" key="1">
    <source>
        <dbReference type="EMBL" id="ANU09519.1"/>
    </source>
</evidence>
<dbReference type="InterPro" id="IPR052922">
    <property type="entry name" value="Cytidylate_Kinase-2"/>
</dbReference>
<evidence type="ECO:0000313" key="2">
    <source>
        <dbReference type="Proteomes" id="UP000092661"/>
    </source>
</evidence>
<dbReference type="Proteomes" id="UP000092661">
    <property type="component" value="Chromosome"/>
</dbReference>
<dbReference type="SUPFAM" id="SSF52540">
    <property type="entry name" value="P-loop containing nucleoside triphosphate hydrolases"/>
    <property type="match status" value="1"/>
</dbReference>
<dbReference type="RefSeq" id="WP_065536395.1">
    <property type="nucleotide sequence ID" value="NZ_CP016534.2"/>
</dbReference>
<keyword evidence="2" id="KW-1185">Reference proteome</keyword>
<organism evidence="1 2">
    <name type="scientific">Planococcus antarcticus DSM 14505</name>
    <dbReference type="NCBI Taxonomy" id="1185653"/>
    <lineage>
        <taxon>Bacteria</taxon>
        <taxon>Bacillati</taxon>
        <taxon>Bacillota</taxon>
        <taxon>Bacilli</taxon>
        <taxon>Bacillales</taxon>
        <taxon>Caryophanaceae</taxon>
        <taxon>Planococcus</taxon>
    </lineage>
</organism>
<proteinExistence type="predicted"/>
<dbReference type="PANTHER" id="PTHR37816:SF3">
    <property type="entry name" value="MODULATES DNA TOPOLOGY"/>
    <property type="match status" value="1"/>
</dbReference>
<dbReference type="EMBL" id="CP016534">
    <property type="protein sequence ID" value="ANU09519.1"/>
    <property type="molecule type" value="Genomic_DNA"/>
</dbReference>